<sequence>MRGVFLFPLFAPELISKLKLSQPQLTTIVWAGMAGQYPFSGLVGKVIDKYGSGICSLAAAIVFSIAFGCSAWEIRSSTDSVASAHRLTVYFAMLGLGTVLSYFSFVFAASKVFSAYINIASGTTMALFGLSPLFLSSLASTFFTNSSGSFEIVSFLWLMTVFTGFSHLMGAVVLDVGKVTPPETRSQSLDSEDAAPDETTSLLQRQRSQCEPPDSTVLALLRDPYLWVLCLYLIMTLGMCEMVFSNVGTMILSLPSRTSHLTTSAESATSVQVKILSMSNTLSRLLVGPLADFLSPTMHDMVTSRKHRLSRIAFLSFAAVALSATCLWMQISVQTQQDVWVLSAVSGLAYGCIFTVLPSIACSIWGMSNLARNFGIISLYIPIGTTLYSYLYAYLVARHTTSDEVCYGRICWELTFWVCLATSLASVVLSFVLWRRWKGML</sequence>
<evidence type="ECO:0000256" key="4">
    <source>
        <dbReference type="ARBA" id="ARBA00023136"/>
    </source>
</evidence>
<feature type="transmembrane region" description="Helical" evidence="6">
    <location>
        <begin position="50"/>
        <end position="75"/>
    </location>
</feature>
<dbReference type="Proteomes" id="UP001498398">
    <property type="component" value="Unassembled WGS sequence"/>
</dbReference>
<feature type="transmembrane region" description="Helical" evidence="6">
    <location>
        <begin position="155"/>
        <end position="174"/>
    </location>
</feature>
<gene>
    <name evidence="7" type="ORF">VKT23_004105</name>
</gene>
<evidence type="ECO:0000256" key="3">
    <source>
        <dbReference type="ARBA" id="ARBA00022989"/>
    </source>
</evidence>
<reference evidence="7 8" key="1">
    <citation type="submission" date="2024-01" db="EMBL/GenBank/DDBJ databases">
        <title>A draft genome for the cacao thread blight pathogen Marasmiellus scandens.</title>
        <authorList>
            <person name="Baruah I.K."/>
            <person name="Leung J."/>
            <person name="Bukari Y."/>
            <person name="Amoako-Attah I."/>
            <person name="Meinhardt L.W."/>
            <person name="Bailey B.A."/>
            <person name="Cohen S.P."/>
        </authorList>
    </citation>
    <scope>NUCLEOTIDE SEQUENCE [LARGE SCALE GENOMIC DNA]</scope>
    <source>
        <strain evidence="7 8">GH-19</strain>
    </source>
</reference>
<feature type="transmembrane region" description="Helical" evidence="6">
    <location>
        <begin position="339"/>
        <end position="362"/>
    </location>
</feature>
<accession>A0ABR1JXS0</accession>
<evidence type="ECO:0000313" key="8">
    <source>
        <dbReference type="Proteomes" id="UP001498398"/>
    </source>
</evidence>
<dbReference type="InterPro" id="IPR036259">
    <property type="entry name" value="MFS_trans_sf"/>
</dbReference>
<dbReference type="Pfam" id="PF07690">
    <property type="entry name" value="MFS_1"/>
    <property type="match status" value="1"/>
</dbReference>
<dbReference type="PANTHER" id="PTHR21576:SF158">
    <property type="entry name" value="RIBOSOMAL RNA-PROCESSING PROTEIN 12-LIKE CONSERVED DOMAIN-CONTAINING PROTEIN"/>
    <property type="match status" value="1"/>
</dbReference>
<keyword evidence="4 6" id="KW-0472">Membrane</keyword>
<evidence type="ECO:0000256" key="5">
    <source>
        <dbReference type="SAM" id="MobiDB-lite"/>
    </source>
</evidence>
<feature type="transmembrane region" description="Helical" evidence="6">
    <location>
        <begin position="115"/>
        <end position="143"/>
    </location>
</feature>
<keyword evidence="3 6" id="KW-1133">Transmembrane helix</keyword>
<feature type="transmembrane region" description="Helical" evidence="6">
    <location>
        <begin position="374"/>
        <end position="394"/>
    </location>
</feature>
<proteinExistence type="predicted"/>
<feature type="transmembrane region" description="Helical" evidence="6">
    <location>
        <begin position="312"/>
        <end position="333"/>
    </location>
</feature>
<dbReference type="SUPFAM" id="SSF103473">
    <property type="entry name" value="MFS general substrate transporter"/>
    <property type="match status" value="1"/>
</dbReference>
<evidence type="ECO:0008006" key="9">
    <source>
        <dbReference type="Google" id="ProtNLM"/>
    </source>
</evidence>
<keyword evidence="2 6" id="KW-0812">Transmembrane</keyword>
<feature type="compositionally biased region" description="Polar residues" evidence="5">
    <location>
        <begin position="198"/>
        <end position="208"/>
    </location>
</feature>
<keyword evidence="8" id="KW-1185">Reference proteome</keyword>
<feature type="transmembrane region" description="Helical" evidence="6">
    <location>
        <begin position="414"/>
        <end position="434"/>
    </location>
</feature>
<feature type="transmembrane region" description="Helical" evidence="6">
    <location>
        <begin position="87"/>
        <end position="109"/>
    </location>
</feature>
<dbReference type="EMBL" id="JBANRG010000004">
    <property type="protein sequence ID" value="KAK7467043.1"/>
    <property type="molecule type" value="Genomic_DNA"/>
</dbReference>
<name>A0ABR1JXS0_9AGAR</name>
<evidence type="ECO:0000256" key="2">
    <source>
        <dbReference type="ARBA" id="ARBA00022692"/>
    </source>
</evidence>
<feature type="transmembrane region" description="Helical" evidence="6">
    <location>
        <begin position="225"/>
        <end position="244"/>
    </location>
</feature>
<comment type="caution">
    <text evidence="7">The sequence shown here is derived from an EMBL/GenBank/DDBJ whole genome shotgun (WGS) entry which is preliminary data.</text>
</comment>
<evidence type="ECO:0000256" key="1">
    <source>
        <dbReference type="ARBA" id="ARBA00004141"/>
    </source>
</evidence>
<organism evidence="7 8">
    <name type="scientific">Marasmiellus scandens</name>
    <dbReference type="NCBI Taxonomy" id="2682957"/>
    <lineage>
        <taxon>Eukaryota</taxon>
        <taxon>Fungi</taxon>
        <taxon>Dikarya</taxon>
        <taxon>Basidiomycota</taxon>
        <taxon>Agaricomycotina</taxon>
        <taxon>Agaricomycetes</taxon>
        <taxon>Agaricomycetidae</taxon>
        <taxon>Agaricales</taxon>
        <taxon>Marasmiineae</taxon>
        <taxon>Omphalotaceae</taxon>
        <taxon>Marasmiellus</taxon>
    </lineage>
</organism>
<evidence type="ECO:0000313" key="7">
    <source>
        <dbReference type="EMBL" id="KAK7467043.1"/>
    </source>
</evidence>
<comment type="subcellular location">
    <subcellularLocation>
        <location evidence="1">Membrane</location>
        <topology evidence="1">Multi-pass membrane protein</topology>
    </subcellularLocation>
</comment>
<feature type="region of interest" description="Disordered" evidence="5">
    <location>
        <begin position="183"/>
        <end position="208"/>
    </location>
</feature>
<dbReference type="Gene3D" id="1.20.1250.20">
    <property type="entry name" value="MFS general substrate transporter like domains"/>
    <property type="match status" value="1"/>
</dbReference>
<dbReference type="InterPro" id="IPR011701">
    <property type="entry name" value="MFS"/>
</dbReference>
<dbReference type="PANTHER" id="PTHR21576">
    <property type="entry name" value="UNCHARACTERIZED NODULIN-LIKE PROTEIN"/>
    <property type="match status" value="1"/>
</dbReference>
<protein>
    <recommendedName>
        <fullName evidence="9">MFS general substrate transporter</fullName>
    </recommendedName>
</protein>
<evidence type="ECO:0000256" key="6">
    <source>
        <dbReference type="SAM" id="Phobius"/>
    </source>
</evidence>